<feature type="signal peptide" evidence="1">
    <location>
        <begin position="1"/>
        <end position="20"/>
    </location>
</feature>
<evidence type="ECO:0000313" key="2">
    <source>
        <dbReference type="EMBL" id="BBL33991.1"/>
    </source>
</evidence>
<reference evidence="2 3" key="1">
    <citation type="submission" date="2019-06" db="EMBL/GenBank/DDBJ databases">
        <title>Nitrosomonas stercoris KYUHI-S whole genome shotgun sequence.</title>
        <authorList>
            <person name="Nakagawa T."/>
            <person name="Tsuchiya Y."/>
            <person name="Takahashi R."/>
        </authorList>
    </citation>
    <scope>NUCLEOTIDE SEQUENCE [LARGE SCALE GENOMIC DNA]</scope>
    <source>
        <strain evidence="2 3">KYUHI-S</strain>
    </source>
</reference>
<dbReference type="EMBL" id="AP019755">
    <property type="protein sequence ID" value="BBL33991.1"/>
    <property type="molecule type" value="Genomic_DNA"/>
</dbReference>
<evidence type="ECO:0000256" key="1">
    <source>
        <dbReference type="SAM" id="SignalP"/>
    </source>
</evidence>
<evidence type="ECO:0000313" key="3">
    <source>
        <dbReference type="Proteomes" id="UP000316473"/>
    </source>
</evidence>
<gene>
    <name evidence="2" type="ORF">Nstercoris_00219</name>
</gene>
<keyword evidence="1" id="KW-0732">Signal</keyword>
<dbReference type="KEGG" id="nst:Nstercoris_00219"/>
<evidence type="ECO:0008006" key="4">
    <source>
        <dbReference type="Google" id="ProtNLM"/>
    </source>
</evidence>
<proteinExistence type="predicted"/>
<accession>A0A4Y1YLU5</accession>
<feature type="chain" id="PRO_5021412877" description="Lipoprotein" evidence="1">
    <location>
        <begin position="21"/>
        <end position="82"/>
    </location>
</feature>
<dbReference type="Proteomes" id="UP000316473">
    <property type="component" value="Chromosome"/>
</dbReference>
<sequence length="82" mass="8921">MRFSLYAIFMLLSATLLATACRPPDPTIPESAREHYEKVLAGEEIECEHGISPNGTCLEEGDTGVPLGEAGCHPFCNIKKNE</sequence>
<protein>
    <recommendedName>
        <fullName evidence="4">Lipoprotein</fullName>
    </recommendedName>
</protein>
<name>A0A4Y1YLU5_9PROT</name>
<organism evidence="2 3">
    <name type="scientific">Nitrosomonas stercoris</name>
    <dbReference type="NCBI Taxonomy" id="1444684"/>
    <lineage>
        <taxon>Bacteria</taxon>
        <taxon>Pseudomonadati</taxon>
        <taxon>Pseudomonadota</taxon>
        <taxon>Betaproteobacteria</taxon>
        <taxon>Nitrosomonadales</taxon>
        <taxon>Nitrosomonadaceae</taxon>
        <taxon>Nitrosomonas</taxon>
    </lineage>
</organism>
<keyword evidence="3" id="KW-1185">Reference proteome</keyword>
<dbReference type="AlphaFoldDB" id="A0A4Y1YLU5"/>
<dbReference type="PROSITE" id="PS51257">
    <property type="entry name" value="PROKAR_LIPOPROTEIN"/>
    <property type="match status" value="1"/>
</dbReference>